<accession>A0A239EUG4</accession>
<gene>
    <name evidence="2" type="ORF">SAMN05446037_101138</name>
</gene>
<feature type="transmembrane region" description="Helical" evidence="1">
    <location>
        <begin position="159"/>
        <end position="179"/>
    </location>
</feature>
<reference evidence="3" key="1">
    <citation type="submission" date="2017-06" db="EMBL/GenBank/DDBJ databases">
        <authorList>
            <person name="Varghese N."/>
            <person name="Submissions S."/>
        </authorList>
    </citation>
    <scope>NUCLEOTIDE SEQUENCE [LARGE SCALE GENOMIC DNA]</scope>
    <source>
        <strain evidence="3">SCA</strain>
    </source>
</reference>
<keyword evidence="3" id="KW-1185">Reference proteome</keyword>
<evidence type="ECO:0000256" key="1">
    <source>
        <dbReference type="SAM" id="Phobius"/>
    </source>
</evidence>
<organism evidence="2 3">
    <name type="scientific">Anaerovirgula multivorans</name>
    <dbReference type="NCBI Taxonomy" id="312168"/>
    <lineage>
        <taxon>Bacteria</taxon>
        <taxon>Bacillati</taxon>
        <taxon>Bacillota</taxon>
        <taxon>Clostridia</taxon>
        <taxon>Peptostreptococcales</taxon>
        <taxon>Natronincolaceae</taxon>
        <taxon>Anaerovirgula</taxon>
    </lineage>
</organism>
<feature type="transmembrane region" description="Helical" evidence="1">
    <location>
        <begin position="30"/>
        <end position="50"/>
    </location>
</feature>
<feature type="transmembrane region" description="Helical" evidence="1">
    <location>
        <begin position="56"/>
        <end position="76"/>
    </location>
</feature>
<keyword evidence="1" id="KW-1133">Transmembrane helix</keyword>
<evidence type="ECO:0000313" key="3">
    <source>
        <dbReference type="Proteomes" id="UP000198304"/>
    </source>
</evidence>
<protein>
    <recommendedName>
        <fullName evidence="4">DUF5317 domain-containing protein</fullName>
    </recommendedName>
</protein>
<dbReference type="Pfam" id="PF17248">
    <property type="entry name" value="DUF5317"/>
    <property type="match status" value="1"/>
</dbReference>
<dbReference type="AlphaFoldDB" id="A0A239EUG4"/>
<dbReference type="InterPro" id="IPR035168">
    <property type="entry name" value="DUF5317"/>
</dbReference>
<dbReference type="Proteomes" id="UP000198304">
    <property type="component" value="Unassembled WGS sequence"/>
</dbReference>
<proteinExistence type="predicted"/>
<keyword evidence="1" id="KW-0812">Transmembrane</keyword>
<keyword evidence="1" id="KW-0472">Membrane</keyword>
<sequence length="201" mass="23057">MVLEGIILGILVGRFRGGKFKRLGTSLFKFSWIIFLSFALQLGISIMISLGHPFVIQYRMILYVLSYVLLFLALFLNMQFKCMWFIMIGAITNFAAIMLNGGSMPVDMGILERNGFQNMLNSIRMEALPQYIPLEEAGLYTSYLGKRLSMPAMYPLKQIFSVGDLLMVIGIFFLIQNMMTPSIYNRTSKIIRFDHKSRVFK</sequence>
<feature type="transmembrane region" description="Helical" evidence="1">
    <location>
        <begin position="83"/>
        <end position="101"/>
    </location>
</feature>
<name>A0A239EUG4_9FIRM</name>
<evidence type="ECO:0000313" key="2">
    <source>
        <dbReference type="EMBL" id="SNS48237.1"/>
    </source>
</evidence>
<dbReference type="EMBL" id="FZOJ01000011">
    <property type="protein sequence ID" value="SNS48237.1"/>
    <property type="molecule type" value="Genomic_DNA"/>
</dbReference>
<evidence type="ECO:0008006" key="4">
    <source>
        <dbReference type="Google" id="ProtNLM"/>
    </source>
</evidence>